<feature type="region of interest" description="Disordered" evidence="1">
    <location>
        <begin position="395"/>
        <end position="422"/>
    </location>
</feature>
<evidence type="ECO:0000313" key="3">
    <source>
        <dbReference type="Proteomes" id="UP001175000"/>
    </source>
</evidence>
<proteinExistence type="predicted"/>
<feature type="region of interest" description="Disordered" evidence="1">
    <location>
        <begin position="1"/>
        <end position="26"/>
    </location>
</feature>
<feature type="compositionally biased region" description="Pro residues" evidence="1">
    <location>
        <begin position="1"/>
        <end position="12"/>
    </location>
</feature>
<evidence type="ECO:0000313" key="2">
    <source>
        <dbReference type="EMBL" id="KAK0621019.1"/>
    </source>
</evidence>
<dbReference type="EMBL" id="JAULSU010000004">
    <property type="protein sequence ID" value="KAK0621019.1"/>
    <property type="molecule type" value="Genomic_DNA"/>
</dbReference>
<sequence>MLCFLPPEPQQPTSPASPQGHIFGNAAPDEKELEDAANVLEKARRVLDYTESRRHHDLRQIRASGKTEEVKKDRDLLVRVVTAKIKDLRGYVYNLGEGKCDYDFPYDDIIQKITWEVVDNPNAATIMGAEDVEDLVALLEAASRCEAKFREWGTKKRLVYQSLRCLRDCLEALRLYAADALTSSAHIHCKSPKCTSPGLAGLSERLPRYINCLTSALLQKKRDEVDDWLLVFYSLCIQSYVRRVLIRLEHGWQQQSKTGNTGSKPGCSDFLQTAVTLFCQVSAQKGGRLAAQIKDSPVQASAYVGVSSLGSLSTVPLAQPTGESPWAWDQWREEGVERHLKRIFDTQDNALVILHCPDDEAYDSDATITTTKAGAQRGARRNRESNGSLQQLNPSKRVQLTEESLSTRATTPSISSRHSMTSYADSDVASLAETWNSSTLSFSTYNTNLGE</sequence>
<dbReference type="AlphaFoldDB" id="A0AA40C188"/>
<dbReference type="Proteomes" id="UP001175000">
    <property type="component" value="Unassembled WGS sequence"/>
</dbReference>
<evidence type="ECO:0000256" key="1">
    <source>
        <dbReference type="SAM" id="MobiDB-lite"/>
    </source>
</evidence>
<reference evidence="2" key="1">
    <citation type="submission" date="2023-06" db="EMBL/GenBank/DDBJ databases">
        <title>Genome-scale phylogeny and comparative genomics of the fungal order Sordariales.</title>
        <authorList>
            <consortium name="Lawrence Berkeley National Laboratory"/>
            <person name="Hensen N."/>
            <person name="Bonometti L."/>
            <person name="Westerberg I."/>
            <person name="Brannstrom I.O."/>
            <person name="Guillou S."/>
            <person name="Cros-Aarteil S."/>
            <person name="Calhoun S."/>
            <person name="Haridas S."/>
            <person name="Kuo A."/>
            <person name="Mondo S."/>
            <person name="Pangilinan J."/>
            <person name="Riley R."/>
            <person name="Labutti K."/>
            <person name="Andreopoulos B."/>
            <person name="Lipzen A."/>
            <person name="Chen C."/>
            <person name="Yanf M."/>
            <person name="Daum C."/>
            <person name="Ng V."/>
            <person name="Clum A."/>
            <person name="Steindorff A."/>
            <person name="Ohm R."/>
            <person name="Martin F."/>
            <person name="Silar P."/>
            <person name="Natvig D."/>
            <person name="Lalanne C."/>
            <person name="Gautier V."/>
            <person name="Ament-Velasquez S.L."/>
            <person name="Kruys A."/>
            <person name="Hutchinson M.I."/>
            <person name="Powell A.J."/>
            <person name="Barry K."/>
            <person name="Miller A.N."/>
            <person name="Grigoriev I.V."/>
            <person name="Debuchy R."/>
            <person name="Gladieux P."/>
            <person name="Thoren M.H."/>
            <person name="Johannesson H."/>
        </authorList>
    </citation>
    <scope>NUCLEOTIDE SEQUENCE</scope>
    <source>
        <strain evidence="2">CBS 606.72</strain>
    </source>
</reference>
<keyword evidence="3" id="KW-1185">Reference proteome</keyword>
<protein>
    <submittedName>
        <fullName evidence="2">Uncharacterized protein</fullName>
    </submittedName>
</protein>
<organism evidence="2 3">
    <name type="scientific">Immersiella caudata</name>
    <dbReference type="NCBI Taxonomy" id="314043"/>
    <lineage>
        <taxon>Eukaryota</taxon>
        <taxon>Fungi</taxon>
        <taxon>Dikarya</taxon>
        <taxon>Ascomycota</taxon>
        <taxon>Pezizomycotina</taxon>
        <taxon>Sordariomycetes</taxon>
        <taxon>Sordariomycetidae</taxon>
        <taxon>Sordariales</taxon>
        <taxon>Lasiosphaeriaceae</taxon>
        <taxon>Immersiella</taxon>
    </lineage>
</organism>
<gene>
    <name evidence="2" type="ORF">B0T14DRAFT_241413</name>
</gene>
<accession>A0AA40C188</accession>
<name>A0AA40C188_9PEZI</name>
<comment type="caution">
    <text evidence="2">The sequence shown here is derived from an EMBL/GenBank/DDBJ whole genome shotgun (WGS) entry which is preliminary data.</text>
</comment>